<comment type="subcellular location">
    <subcellularLocation>
        <location evidence="1">Nucleus</location>
    </subcellularLocation>
</comment>
<dbReference type="Pfam" id="PF09111">
    <property type="entry name" value="SLIDE"/>
    <property type="match status" value="1"/>
</dbReference>
<dbReference type="FunFam" id="3.40.50.10810:FF:000005">
    <property type="entry name" value="Photoperiod-independent early flowering 1"/>
    <property type="match status" value="1"/>
</dbReference>
<dbReference type="GO" id="GO:0003677">
    <property type="term" value="F:DNA binding"/>
    <property type="evidence" value="ECO:0007669"/>
    <property type="project" value="UniProtKB-KW"/>
</dbReference>
<evidence type="ECO:0000256" key="8">
    <source>
        <dbReference type="ARBA" id="ARBA00023125"/>
    </source>
</evidence>
<dbReference type="SMART" id="SM00487">
    <property type="entry name" value="DEXDc"/>
    <property type="match status" value="1"/>
</dbReference>
<dbReference type="InterPro" id="IPR000330">
    <property type="entry name" value="SNF2_N"/>
</dbReference>
<dbReference type="GO" id="GO:0005524">
    <property type="term" value="F:ATP binding"/>
    <property type="evidence" value="ECO:0007669"/>
    <property type="project" value="UniProtKB-KW"/>
</dbReference>
<dbReference type="SUPFAM" id="SSF52540">
    <property type="entry name" value="P-loop containing nucleoside triphosphate hydrolases"/>
    <property type="match status" value="2"/>
</dbReference>
<evidence type="ECO:0000256" key="6">
    <source>
        <dbReference type="ARBA" id="ARBA00022840"/>
    </source>
</evidence>
<dbReference type="PROSITE" id="PS51192">
    <property type="entry name" value="HELICASE_ATP_BIND_1"/>
    <property type="match status" value="1"/>
</dbReference>
<dbReference type="PROSITE" id="PS51194">
    <property type="entry name" value="HELICASE_CTER"/>
    <property type="match status" value="1"/>
</dbReference>
<evidence type="ECO:0000256" key="3">
    <source>
        <dbReference type="ARBA" id="ARBA00022741"/>
    </source>
</evidence>
<keyword evidence="8" id="KW-0238">DNA-binding</keyword>
<dbReference type="InterPro" id="IPR015195">
    <property type="entry name" value="SLIDE"/>
</dbReference>
<dbReference type="InterPro" id="IPR049730">
    <property type="entry name" value="SNF2/RAD54-like_C"/>
</dbReference>
<dbReference type="GO" id="GO:0016787">
    <property type="term" value="F:hydrolase activity"/>
    <property type="evidence" value="ECO:0007669"/>
    <property type="project" value="UniProtKB-KW"/>
</dbReference>
<evidence type="ECO:0000313" key="13">
    <source>
        <dbReference type="Proteomes" id="UP000192639"/>
    </source>
</evidence>
<organism evidence="12 13">
    <name type="scientific">Enterospora canceri</name>
    <dbReference type="NCBI Taxonomy" id="1081671"/>
    <lineage>
        <taxon>Eukaryota</taxon>
        <taxon>Fungi</taxon>
        <taxon>Fungi incertae sedis</taxon>
        <taxon>Microsporidia</taxon>
        <taxon>Enterocytozoonidae</taxon>
        <taxon>Enterospora</taxon>
    </lineage>
</organism>
<reference evidence="12 13" key="1">
    <citation type="journal article" date="2017" name="Environ. Microbiol.">
        <title>Decay of the glycolytic pathway and adaptation to intranuclear parasitism within Enterocytozoonidae microsporidia.</title>
        <authorList>
            <person name="Wiredu Boakye D."/>
            <person name="Jaroenlak P."/>
            <person name="Prachumwat A."/>
            <person name="Williams T.A."/>
            <person name="Bateman K.S."/>
            <person name="Itsathitphaisarn O."/>
            <person name="Sritunyalucksana K."/>
            <person name="Paszkiewicz K.H."/>
            <person name="Moore K.A."/>
            <person name="Stentiford G.D."/>
            <person name="Williams B.A."/>
        </authorList>
    </citation>
    <scope>NUCLEOTIDE SEQUENCE [LARGE SCALE GENOMIC DNA]</scope>
    <source>
        <strain evidence="12 13">GB1</strain>
    </source>
</reference>
<name>A0A1Y1SAS4_9MICR</name>
<feature type="domain" description="Helicase C-terminal" evidence="11">
    <location>
        <begin position="357"/>
        <end position="519"/>
    </location>
</feature>
<keyword evidence="13" id="KW-1185">Reference proteome</keyword>
<accession>A0A1Y1SAS4</accession>
<evidence type="ECO:0000256" key="1">
    <source>
        <dbReference type="ARBA" id="ARBA00004123"/>
    </source>
</evidence>
<feature type="domain" description="Helicase ATP-binding" evidence="10">
    <location>
        <begin position="64"/>
        <end position="228"/>
    </location>
</feature>
<dbReference type="InterPro" id="IPR027417">
    <property type="entry name" value="P-loop_NTPase"/>
</dbReference>
<dbReference type="Gene3D" id="3.40.50.300">
    <property type="entry name" value="P-loop containing nucleotide triphosphate hydrolases"/>
    <property type="match status" value="1"/>
</dbReference>
<comment type="similarity">
    <text evidence="2">Belongs to the SNF2/RAD54 helicase family. SWR1 subfamily.</text>
</comment>
<dbReference type="PANTHER" id="PTHR10799">
    <property type="entry name" value="SNF2/RAD54 HELICASE FAMILY"/>
    <property type="match status" value="1"/>
</dbReference>
<keyword evidence="5" id="KW-0347">Helicase</keyword>
<dbReference type="GO" id="GO:0006338">
    <property type="term" value="P:chromatin remodeling"/>
    <property type="evidence" value="ECO:0007669"/>
    <property type="project" value="InterPro"/>
</dbReference>
<evidence type="ECO:0000256" key="4">
    <source>
        <dbReference type="ARBA" id="ARBA00022801"/>
    </source>
</evidence>
<dbReference type="GO" id="GO:0031491">
    <property type="term" value="F:nucleosome binding"/>
    <property type="evidence" value="ECO:0007669"/>
    <property type="project" value="InterPro"/>
</dbReference>
<dbReference type="EMBL" id="LWDP01000002">
    <property type="protein sequence ID" value="ORD95142.1"/>
    <property type="molecule type" value="Genomic_DNA"/>
</dbReference>
<keyword evidence="3" id="KW-0547">Nucleotide-binding</keyword>
<dbReference type="Pfam" id="PF00176">
    <property type="entry name" value="SNF2-rel_dom"/>
    <property type="match status" value="1"/>
</dbReference>
<protein>
    <submittedName>
        <fullName evidence="12">Uncharacterized protein</fullName>
    </submittedName>
</protein>
<evidence type="ECO:0000256" key="5">
    <source>
        <dbReference type="ARBA" id="ARBA00022806"/>
    </source>
</evidence>
<dbReference type="Proteomes" id="UP000192639">
    <property type="component" value="Unassembled WGS sequence"/>
</dbReference>
<dbReference type="AlphaFoldDB" id="A0A1Y1SAS4"/>
<proteinExistence type="inferred from homology"/>
<keyword evidence="4" id="KW-0378">Hydrolase</keyword>
<dbReference type="InterPro" id="IPR036306">
    <property type="entry name" value="ISWI_HAND-dom_sf"/>
</dbReference>
<dbReference type="Gene3D" id="3.40.50.10810">
    <property type="entry name" value="Tandem AAA-ATPase domain"/>
    <property type="match status" value="1"/>
</dbReference>
<sequence length="816" mass="94635">MTPRSYSKYAKFIGDDEFVRNFIPGAGAESESSEPVEAYIFPTSPKYLVGELRPYQLEGLNWLVKMHEGGINGILADEMGLGKTVQSICLLGYIKFVKNENRKSLIVVPKSVLENWSNEFRRFVPGLKTRTFWCSRDSMAVEAKDVALKKYDAIITTYEMCLNARKWLRRVHFEYLIVDEGHRLKNENSLLAKTLRGFHFRRRLLLTGTPLQNNIHELWSLLNFILPELFADSEKFEELVKEAGQRESVEKIEKLRQVLSCFFLRREKHEVETALLPKKSTNIYCPMSAMQRDWYRAVLNRDLGGLIRGRSANKTGLLNILMQLRKVCNHPYLFEGAEADTECTGEDLVDASGKMRVLDTMLANLRSSGSRVLLFSQMSRVLDILEDYLVMRGYRYRRIDGNTEGSLRNKYIEEYNAPESEYFIFILTTRAGGLGINLYTADTVILYDSDWNPYADLQAQDRAHRIGQTRQVQVFRLVVENSIEENIVLRAQKKLKLDEVLLKKDGRRHGGALSQKEMMHLLATGLDAIENERNENQPLSFEEILKVGAEKTRLMEKQIEEFRIGAEENERVDMFNWDGEDQSRRRLDQFVAEAQVESGTKRMCVFKNTSFRPMNFPPYQFYPKEFFSIQEAEADFHGKGMPLSAELQQRKEGLLKEGFDWTKKDYKTFLAVLEAYGRDKLKVCKAMAYKNDVARYYDVFFDRIEELEDCDRILLLLSRTEERLGAVAQMKEIIEDLEPHEIEKRVSSKNRAYLDNATILRKYAKYADGPNPIENVRADLMADPMTNLDWILLTKSPHELQKHINALIQQLIRPNK</sequence>
<gene>
    <name evidence="12" type="ORF">ECANGB1_2465</name>
</gene>
<dbReference type="InterPro" id="IPR001650">
    <property type="entry name" value="Helicase_C-like"/>
</dbReference>
<evidence type="ECO:0000259" key="11">
    <source>
        <dbReference type="PROSITE" id="PS51194"/>
    </source>
</evidence>
<evidence type="ECO:0000256" key="7">
    <source>
        <dbReference type="ARBA" id="ARBA00022853"/>
    </source>
</evidence>
<dbReference type="CDD" id="cd18793">
    <property type="entry name" value="SF2_C_SNF"/>
    <property type="match status" value="1"/>
</dbReference>
<evidence type="ECO:0000313" key="12">
    <source>
        <dbReference type="EMBL" id="ORD95142.1"/>
    </source>
</evidence>
<keyword evidence="9" id="KW-0539">Nucleus</keyword>
<dbReference type="GO" id="GO:0005634">
    <property type="term" value="C:nucleus"/>
    <property type="evidence" value="ECO:0007669"/>
    <property type="project" value="UniProtKB-SubCell"/>
</dbReference>
<keyword evidence="6" id="KW-0067">ATP-binding</keyword>
<dbReference type="OrthoDB" id="5857104at2759"/>
<dbReference type="SUPFAM" id="SSF101224">
    <property type="entry name" value="HAND domain of the nucleosome remodeling ATPase ISWI"/>
    <property type="match status" value="1"/>
</dbReference>
<dbReference type="SMART" id="SM00490">
    <property type="entry name" value="HELICc"/>
    <property type="match status" value="1"/>
</dbReference>
<dbReference type="Pfam" id="PF00271">
    <property type="entry name" value="Helicase_C"/>
    <property type="match status" value="1"/>
</dbReference>
<dbReference type="Gene3D" id="1.10.10.60">
    <property type="entry name" value="Homeodomain-like"/>
    <property type="match status" value="1"/>
</dbReference>
<evidence type="ECO:0000256" key="2">
    <source>
        <dbReference type="ARBA" id="ARBA00009220"/>
    </source>
</evidence>
<evidence type="ECO:0000256" key="9">
    <source>
        <dbReference type="ARBA" id="ARBA00023242"/>
    </source>
</evidence>
<keyword evidence="7" id="KW-0156">Chromatin regulator</keyword>
<comment type="caution">
    <text evidence="12">The sequence shown here is derived from an EMBL/GenBank/DDBJ whole genome shotgun (WGS) entry which is preliminary data.</text>
</comment>
<dbReference type="InterPro" id="IPR014001">
    <property type="entry name" value="Helicase_ATP-bd"/>
</dbReference>
<dbReference type="InterPro" id="IPR038718">
    <property type="entry name" value="SNF2-like_sf"/>
</dbReference>
<dbReference type="VEuPathDB" id="MicrosporidiaDB:ECANGB1_2465"/>
<dbReference type="GO" id="GO:0004386">
    <property type="term" value="F:helicase activity"/>
    <property type="evidence" value="ECO:0007669"/>
    <property type="project" value="UniProtKB-KW"/>
</dbReference>
<evidence type="ECO:0000259" key="10">
    <source>
        <dbReference type="PROSITE" id="PS51192"/>
    </source>
</evidence>